<dbReference type="AlphaFoldDB" id="A0A086T7W5"/>
<dbReference type="PANTHER" id="PTHR38113">
    <property type="match status" value="1"/>
</dbReference>
<feature type="region of interest" description="Disordered" evidence="1">
    <location>
        <begin position="178"/>
        <end position="311"/>
    </location>
</feature>
<reference evidence="4" key="1">
    <citation type="journal article" date="2014" name="Genome Announc.">
        <title>Genome sequence and annotation of Acremonium chrysogenum, producer of the beta-lactam antibiotic cephalosporin C.</title>
        <authorList>
            <person name="Terfehr D."/>
            <person name="Dahlmann T.A."/>
            <person name="Specht T."/>
            <person name="Zadra I."/>
            <person name="Kuernsteiner H."/>
            <person name="Kueck U."/>
        </authorList>
    </citation>
    <scope>NUCLEOTIDE SEQUENCE [LARGE SCALE GENOMIC DNA]</scope>
    <source>
        <strain evidence="4">ATCC 11550 / CBS 779.69 / DSM 880 / IAM 14645 / JCM 23072 / IMI 49137</strain>
    </source>
</reference>
<dbReference type="Proteomes" id="UP000029964">
    <property type="component" value="Unassembled WGS sequence"/>
</dbReference>
<dbReference type="OrthoDB" id="5381833at2759"/>
<dbReference type="EMBL" id="JPKY01000032">
    <property type="protein sequence ID" value="KFH45447.1"/>
    <property type="molecule type" value="Genomic_DNA"/>
</dbReference>
<protein>
    <recommendedName>
        <fullName evidence="2">DUF2293 domain-containing protein</fullName>
    </recommendedName>
</protein>
<keyword evidence="4" id="KW-1185">Reference proteome</keyword>
<name>A0A086T7W5_HAPC1</name>
<proteinExistence type="predicted"/>
<accession>A0A086T7W5</accession>
<organism evidence="3 4">
    <name type="scientific">Hapsidospora chrysogenum (strain ATCC 11550 / CBS 779.69 / DSM 880 / IAM 14645 / JCM 23072 / IMI 49137)</name>
    <name type="common">Acremonium chrysogenum</name>
    <dbReference type="NCBI Taxonomy" id="857340"/>
    <lineage>
        <taxon>Eukaryota</taxon>
        <taxon>Fungi</taxon>
        <taxon>Dikarya</taxon>
        <taxon>Ascomycota</taxon>
        <taxon>Pezizomycotina</taxon>
        <taxon>Sordariomycetes</taxon>
        <taxon>Hypocreomycetidae</taxon>
        <taxon>Hypocreales</taxon>
        <taxon>Bionectriaceae</taxon>
        <taxon>Hapsidospora</taxon>
    </lineage>
</organism>
<feature type="compositionally biased region" description="Acidic residues" evidence="1">
    <location>
        <begin position="296"/>
        <end position="311"/>
    </location>
</feature>
<evidence type="ECO:0000313" key="4">
    <source>
        <dbReference type="Proteomes" id="UP000029964"/>
    </source>
</evidence>
<gene>
    <name evidence="3" type="ORF">ACRE_037770</name>
</gene>
<feature type="compositionally biased region" description="Basic and acidic residues" evidence="1">
    <location>
        <begin position="251"/>
        <end position="261"/>
    </location>
</feature>
<evidence type="ECO:0000313" key="3">
    <source>
        <dbReference type="EMBL" id="KFH45447.1"/>
    </source>
</evidence>
<dbReference type="InterPro" id="IPR018744">
    <property type="entry name" value="DUF2293"/>
</dbReference>
<comment type="caution">
    <text evidence="3">The sequence shown here is derived from an EMBL/GenBank/DDBJ whole genome shotgun (WGS) entry which is preliminary data.</text>
</comment>
<dbReference type="HOGENOM" id="CLU_060995_0_0_1"/>
<dbReference type="PANTHER" id="PTHR38113:SF2">
    <property type="entry name" value="DUF2293 DOMAIN-CONTAINING PROTEIN"/>
    <property type="match status" value="1"/>
</dbReference>
<feature type="domain" description="DUF2293" evidence="2">
    <location>
        <begin position="95"/>
        <end position="179"/>
    </location>
</feature>
<sequence>MGSHEPVVDVQARMPKGYGFLKKGNPYRTGLCRRLTHAEGKTLFVVTEKRKPIGLRAPKDILAAVFKEDRATSEKRRAAVEKRDEATQDEFRDEILKQFPRIPQDSVDKVLRHTLRKRSGRVGRTGRLDLEKKVRLAVTAHIRHCHTDYDAIMGRGKVSQRDGRLGIQDQLIHVMRAWGGEPPPPSWGRDGVKDVKGTKKKNNKRDQAEASGTKALPVRTLRTHQRAPKGTGKVEAPEVRASAKAIITPEPGKKQRQDMAQRPRTRSSYPAGHQRPLNMLNNFVNDKDNPIIIDSSSEDGGDGEESTDGEDIFAELDDDDLDWFIVGDTDAGEVEYIDEEED</sequence>
<evidence type="ECO:0000259" key="2">
    <source>
        <dbReference type="Pfam" id="PF10056"/>
    </source>
</evidence>
<dbReference type="Pfam" id="PF10056">
    <property type="entry name" value="DUF2293"/>
    <property type="match status" value="1"/>
</dbReference>
<evidence type="ECO:0000256" key="1">
    <source>
        <dbReference type="SAM" id="MobiDB-lite"/>
    </source>
</evidence>